<gene>
    <name evidence="2" type="ORF">GCM10010185_52820</name>
</gene>
<accession>A0A918ARI8</accession>
<feature type="transmembrane region" description="Helical" evidence="1">
    <location>
        <begin position="56"/>
        <end position="76"/>
    </location>
</feature>
<protein>
    <submittedName>
        <fullName evidence="2">Uncharacterized protein</fullName>
    </submittedName>
</protein>
<evidence type="ECO:0000313" key="3">
    <source>
        <dbReference type="Proteomes" id="UP000639606"/>
    </source>
</evidence>
<dbReference type="EMBL" id="BMRG01000013">
    <property type="protein sequence ID" value="GGP72877.1"/>
    <property type="molecule type" value="Genomic_DNA"/>
</dbReference>
<reference evidence="2" key="1">
    <citation type="journal article" date="2014" name="Int. J. Syst. Evol. Microbiol.">
        <title>Complete genome sequence of Corynebacterium casei LMG S-19264T (=DSM 44701T), isolated from a smear-ripened cheese.</title>
        <authorList>
            <consortium name="US DOE Joint Genome Institute (JGI-PGF)"/>
            <person name="Walter F."/>
            <person name="Albersmeier A."/>
            <person name="Kalinowski J."/>
            <person name="Ruckert C."/>
        </authorList>
    </citation>
    <scope>NUCLEOTIDE SEQUENCE</scope>
    <source>
        <strain evidence="2">JCM 3313</strain>
    </source>
</reference>
<comment type="caution">
    <text evidence="2">The sequence shown here is derived from an EMBL/GenBank/DDBJ whole genome shotgun (WGS) entry which is preliminary data.</text>
</comment>
<dbReference type="AlphaFoldDB" id="A0A918ARI8"/>
<proteinExistence type="predicted"/>
<feature type="transmembrane region" description="Helical" evidence="1">
    <location>
        <begin position="29"/>
        <end position="49"/>
    </location>
</feature>
<name>A0A918ARI8_9PSEU</name>
<reference evidence="2" key="2">
    <citation type="submission" date="2020-09" db="EMBL/GenBank/DDBJ databases">
        <authorList>
            <person name="Sun Q."/>
            <person name="Ohkuma M."/>
        </authorList>
    </citation>
    <scope>NUCLEOTIDE SEQUENCE</scope>
    <source>
        <strain evidence="2">JCM 3313</strain>
    </source>
</reference>
<organism evidence="2 3">
    <name type="scientific">Saccharothrix coeruleofusca</name>
    <dbReference type="NCBI Taxonomy" id="33919"/>
    <lineage>
        <taxon>Bacteria</taxon>
        <taxon>Bacillati</taxon>
        <taxon>Actinomycetota</taxon>
        <taxon>Actinomycetes</taxon>
        <taxon>Pseudonocardiales</taxon>
        <taxon>Pseudonocardiaceae</taxon>
        <taxon>Saccharothrix</taxon>
    </lineage>
</organism>
<keyword evidence="1" id="KW-1133">Transmembrane helix</keyword>
<sequence>MWAALRAGITGKRDVPPGTTAVPYDDDRAVLLCMVVLSIVEIIAVDVLLPWLAARVVLLVLGLYGLVWITALYLSLSTHPHLVGPRELRLRHGFLKDTAVALAEVAAVRREVDSNDGAALRIGPATSNVVVELTDGRRVRFHANNPDAAVQAVRKELSNRSA</sequence>
<keyword evidence="1" id="KW-0472">Membrane</keyword>
<keyword evidence="3" id="KW-1185">Reference proteome</keyword>
<dbReference type="Proteomes" id="UP000639606">
    <property type="component" value="Unassembled WGS sequence"/>
</dbReference>
<evidence type="ECO:0000256" key="1">
    <source>
        <dbReference type="SAM" id="Phobius"/>
    </source>
</evidence>
<keyword evidence="1" id="KW-0812">Transmembrane</keyword>
<evidence type="ECO:0000313" key="2">
    <source>
        <dbReference type="EMBL" id="GGP72877.1"/>
    </source>
</evidence>